<dbReference type="GO" id="GO:0031982">
    <property type="term" value="C:vesicle"/>
    <property type="evidence" value="ECO:0000318"/>
    <property type="project" value="GO_Central"/>
</dbReference>
<evidence type="ECO:0000259" key="3">
    <source>
        <dbReference type="Pfam" id="PF05617"/>
    </source>
</evidence>
<evidence type="ECO:0000256" key="2">
    <source>
        <dbReference type="SAM" id="SignalP"/>
    </source>
</evidence>
<dbReference type="GO" id="GO:0009567">
    <property type="term" value="P:double fertilization forming a zygote and endosperm"/>
    <property type="evidence" value="ECO:0000318"/>
    <property type="project" value="GO_Central"/>
</dbReference>
<dbReference type="Pfam" id="PF05617">
    <property type="entry name" value="Prolamin_like"/>
    <property type="match status" value="1"/>
</dbReference>
<dbReference type="PaxDb" id="3708-A0A078IFD8"/>
<keyword evidence="5" id="KW-1185">Reference proteome</keyword>
<dbReference type="Proteomes" id="UP000028999">
    <property type="component" value="Unassembled WGS sequence"/>
</dbReference>
<keyword evidence="1 2" id="KW-0732">Signal</keyword>
<organism evidence="4 5">
    <name type="scientific">Brassica napus</name>
    <name type="common">Rape</name>
    <dbReference type="NCBI Taxonomy" id="3708"/>
    <lineage>
        <taxon>Eukaryota</taxon>
        <taxon>Viridiplantae</taxon>
        <taxon>Streptophyta</taxon>
        <taxon>Embryophyta</taxon>
        <taxon>Tracheophyta</taxon>
        <taxon>Spermatophyta</taxon>
        <taxon>Magnoliopsida</taxon>
        <taxon>eudicotyledons</taxon>
        <taxon>Gunneridae</taxon>
        <taxon>Pentapetalae</taxon>
        <taxon>rosids</taxon>
        <taxon>malvids</taxon>
        <taxon>Brassicales</taxon>
        <taxon>Brassicaceae</taxon>
        <taxon>Brassiceae</taxon>
        <taxon>Brassica</taxon>
    </lineage>
</organism>
<gene>
    <name evidence="4" type="primary">BnaA02g30020D</name>
    <name evidence="4" type="ORF">GSBRNA2T00091643001</name>
</gene>
<feature type="signal peptide" evidence="2">
    <location>
        <begin position="1"/>
        <end position="24"/>
    </location>
</feature>
<proteinExistence type="predicted"/>
<dbReference type="PANTHER" id="PTHR31181:SF65">
    <property type="entry name" value="GENOME ASSEMBLY, CHROMOSOME: A02"/>
    <property type="match status" value="1"/>
</dbReference>
<accession>A0A078IFD8</accession>
<dbReference type="GO" id="GO:2000008">
    <property type="term" value="P:regulation of protein localization to cell surface"/>
    <property type="evidence" value="ECO:0000318"/>
    <property type="project" value="GO_Central"/>
</dbReference>
<dbReference type="EMBL" id="LK032789">
    <property type="protein sequence ID" value="CDY48741.1"/>
    <property type="molecule type" value="Genomic_DNA"/>
</dbReference>
<dbReference type="Gramene" id="CDY48741">
    <property type="protein sequence ID" value="CDY48741"/>
    <property type="gene ID" value="GSBRNA2T00091643001"/>
</dbReference>
<protein>
    <submittedName>
        <fullName evidence="4">BnaA02g30020D protein</fullName>
    </submittedName>
</protein>
<dbReference type="GO" id="GO:0005576">
    <property type="term" value="C:extracellular region"/>
    <property type="evidence" value="ECO:0000318"/>
    <property type="project" value="GO_Central"/>
</dbReference>
<dbReference type="AlphaFoldDB" id="A0A078IFD8"/>
<evidence type="ECO:0000313" key="5">
    <source>
        <dbReference type="Proteomes" id="UP000028999"/>
    </source>
</evidence>
<dbReference type="GO" id="GO:0080155">
    <property type="term" value="P:regulation of double fertilization forming a zygote and endosperm"/>
    <property type="evidence" value="ECO:0000318"/>
    <property type="project" value="GO_Central"/>
</dbReference>
<dbReference type="STRING" id="3708.A0A078IFD8"/>
<evidence type="ECO:0000313" key="4">
    <source>
        <dbReference type="EMBL" id="CDY48741.1"/>
    </source>
</evidence>
<dbReference type="InterPro" id="IPR008502">
    <property type="entry name" value="Prolamin-like"/>
</dbReference>
<feature type="domain" description="Prolamin-like" evidence="3">
    <location>
        <begin position="37"/>
        <end position="100"/>
    </location>
</feature>
<evidence type="ECO:0000256" key="1">
    <source>
        <dbReference type="ARBA" id="ARBA00022729"/>
    </source>
</evidence>
<name>A0A078IFD8_BRANA</name>
<reference evidence="4 5" key="1">
    <citation type="journal article" date="2014" name="Science">
        <title>Plant genetics. Early allopolyploid evolution in the post-Neolithic Brassica napus oilseed genome.</title>
        <authorList>
            <person name="Chalhoub B."/>
            <person name="Denoeud F."/>
            <person name="Liu S."/>
            <person name="Parkin I.A."/>
            <person name="Tang H."/>
            <person name="Wang X."/>
            <person name="Chiquet J."/>
            <person name="Belcram H."/>
            <person name="Tong C."/>
            <person name="Samans B."/>
            <person name="Correa M."/>
            <person name="Da Silva C."/>
            <person name="Just J."/>
            <person name="Falentin C."/>
            <person name="Koh C.S."/>
            <person name="Le Clainche I."/>
            <person name="Bernard M."/>
            <person name="Bento P."/>
            <person name="Noel B."/>
            <person name="Labadie K."/>
            <person name="Alberti A."/>
            <person name="Charles M."/>
            <person name="Arnaud D."/>
            <person name="Guo H."/>
            <person name="Daviaud C."/>
            <person name="Alamery S."/>
            <person name="Jabbari K."/>
            <person name="Zhao M."/>
            <person name="Edger P.P."/>
            <person name="Chelaifa H."/>
            <person name="Tack D."/>
            <person name="Lassalle G."/>
            <person name="Mestiri I."/>
            <person name="Schnel N."/>
            <person name="Le Paslier M.C."/>
            <person name="Fan G."/>
            <person name="Renault V."/>
            <person name="Bayer P.E."/>
            <person name="Golicz A.A."/>
            <person name="Manoli S."/>
            <person name="Lee T.H."/>
            <person name="Thi V.H."/>
            <person name="Chalabi S."/>
            <person name="Hu Q."/>
            <person name="Fan C."/>
            <person name="Tollenaere R."/>
            <person name="Lu Y."/>
            <person name="Battail C."/>
            <person name="Shen J."/>
            <person name="Sidebottom C.H."/>
            <person name="Wang X."/>
            <person name="Canaguier A."/>
            <person name="Chauveau A."/>
            <person name="Berard A."/>
            <person name="Deniot G."/>
            <person name="Guan M."/>
            <person name="Liu Z."/>
            <person name="Sun F."/>
            <person name="Lim Y.P."/>
            <person name="Lyons E."/>
            <person name="Town C.D."/>
            <person name="Bancroft I."/>
            <person name="Wang X."/>
            <person name="Meng J."/>
            <person name="Ma J."/>
            <person name="Pires J.C."/>
            <person name="King G.J."/>
            <person name="Brunel D."/>
            <person name="Delourme R."/>
            <person name="Renard M."/>
            <person name="Aury J.M."/>
            <person name="Adams K.L."/>
            <person name="Batley J."/>
            <person name="Snowdon R.J."/>
            <person name="Tost J."/>
            <person name="Edwards D."/>
            <person name="Zhou Y."/>
            <person name="Hua W."/>
            <person name="Sharpe A.G."/>
            <person name="Paterson A.H."/>
            <person name="Guan C."/>
            <person name="Wincker P."/>
        </authorList>
    </citation>
    <scope>NUCLEOTIDE SEQUENCE [LARGE SCALE GENOMIC DNA]</scope>
    <source>
        <strain evidence="5">cv. Darmor-bzh</strain>
    </source>
</reference>
<dbReference type="PANTHER" id="PTHR31181">
    <property type="entry name" value="EGG CELL-SECRETED PROTEIN 1.4"/>
    <property type="match status" value="1"/>
</dbReference>
<sequence length="102" mass="11256">MRMINKFLFLLPVAFMAVLGTAQTLPSQPIPGQDPAECMSSMFVIPNCIPEIIQSLVNGEIGTVSHSCCHAFLGLSADCITERFDFTPEDFPLALRDYCSRQ</sequence>
<feature type="chain" id="PRO_5044540142" evidence="2">
    <location>
        <begin position="25"/>
        <end position="102"/>
    </location>
</feature>